<evidence type="ECO:0000256" key="1">
    <source>
        <dbReference type="SAM" id="MobiDB-lite"/>
    </source>
</evidence>
<organism evidence="3 4">
    <name type="scientific">Paludisphaera mucosa</name>
    <dbReference type="NCBI Taxonomy" id="3030827"/>
    <lineage>
        <taxon>Bacteria</taxon>
        <taxon>Pseudomonadati</taxon>
        <taxon>Planctomycetota</taxon>
        <taxon>Planctomycetia</taxon>
        <taxon>Isosphaerales</taxon>
        <taxon>Isosphaeraceae</taxon>
        <taxon>Paludisphaera</taxon>
    </lineage>
</organism>
<dbReference type="RefSeq" id="WP_277862351.1">
    <property type="nucleotide sequence ID" value="NZ_JARRAG010000002.1"/>
</dbReference>
<feature type="region of interest" description="Disordered" evidence="1">
    <location>
        <begin position="340"/>
        <end position="360"/>
    </location>
</feature>
<feature type="signal peptide" evidence="2">
    <location>
        <begin position="1"/>
        <end position="20"/>
    </location>
</feature>
<protein>
    <submittedName>
        <fullName evidence="3">HAF repeat-containing protein</fullName>
    </submittedName>
</protein>
<dbReference type="EMBL" id="JARRAG010000002">
    <property type="protein sequence ID" value="MDG3006046.1"/>
    <property type="molecule type" value="Genomic_DNA"/>
</dbReference>
<gene>
    <name evidence="3" type="ORF">PZE19_19915</name>
</gene>
<keyword evidence="4" id="KW-1185">Reference proteome</keyword>
<evidence type="ECO:0000313" key="3">
    <source>
        <dbReference type="EMBL" id="MDG3006046.1"/>
    </source>
</evidence>
<keyword evidence="2" id="KW-0732">Signal</keyword>
<dbReference type="Proteomes" id="UP001216907">
    <property type="component" value="Unassembled WGS sequence"/>
</dbReference>
<evidence type="ECO:0000256" key="2">
    <source>
        <dbReference type="SAM" id="SignalP"/>
    </source>
</evidence>
<reference evidence="3 4" key="1">
    <citation type="submission" date="2023-03" db="EMBL/GenBank/DDBJ databases">
        <title>Paludisphaera mucosa sp. nov. a novel planctomycete from northern fen.</title>
        <authorList>
            <person name="Ivanova A."/>
        </authorList>
    </citation>
    <scope>NUCLEOTIDE SEQUENCE [LARGE SCALE GENOMIC DNA]</scope>
    <source>
        <strain evidence="3 4">Pla2</strain>
    </source>
</reference>
<sequence length="360" mass="37902">MRPIRSVFALVAAASTLAGASRAEEGPAAKKLTLVAPMNEGVNITGINGRGDVVGFHWEPENGNPDILYEAPFFAKGAEVARLPLLKTYTATFPAAVSDDGLVVGRASKPGAPNAFVYLRNQAFVWTAAKGIQGLGAPEGDGASIATGVSRDGRRISGIGVGDYRLRGLLWEREGDGWKSVVLPDAGQLGSNVLAISPDGRRLAAVQKGETSLWTEAEPGVWKREGLAGEEKVLIPRGVNDAGLVVGFRNDPDGRLHAMVWGREGGVKSLETPPGFEHSQASAVNNAGDVVGQIDGPHGQLPGPRAFLYRDGKLRIIDECGPDFVWATAVNDQGQVAGVLEKEEEEVHADPAKADPAKKP</sequence>
<feature type="chain" id="PRO_5047452429" evidence="2">
    <location>
        <begin position="21"/>
        <end position="360"/>
    </location>
</feature>
<comment type="caution">
    <text evidence="3">The sequence shown here is derived from an EMBL/GenBank/DDBJ whole genome shotgun (WGS) entry which is preliminary data.</text>
</comment>
<name>A0ABT6FEP9_9BACT</name>
<dbReference type="SUPFAM" id="SSF82171">
    <property type="entry name" value="DPP6 N-terminal domain-like"/>
    <property type="match status" value="1"/>
</dbReference>
<proteinExistence type="predicted"/>
<accession>A0ABT6FEP9</accession>
<feature type="compositionally biased region" description="Basic and acidic residues" evidence="1">
    <location>
        <begin position="348"/>
        <end position="360"/>
    </location>
</feature>
<evidence type="ECO:0000313" key="4">
    <source>
        <dbReference type="Proteomes" id="UP001216907"/>
    </source>
</evidence>